<evidence type="ECO:0000256" key="3">
    <source>
        <dbReference type="ARBA" id="ARBA00022490"/>
    </source>
</evidence>
<dbReference type="GO" id="GO:0005813">
    <property type="term" value="C:centrosome"/>
    <property type="evidence" value="ECO:0007669"/>
    <property type="project" value="UniProtKB-SubCell"/>
</dbReference>
<feature type="region of interest" description="Disordered" evidence="10">
    <location>
        <begin position="446"/>
        <end position="519"/>
    </location>
</feature>
<dbReference type="InterPro" id="IPR024957">
    <property type="entry name" value="Cep57_MT-bd_dom"/>
</dbReference>
<dbReference type="Pfam" id="PF14073">
    <property type="entry name" value="Cep57_CLD"/>
    <property type="match status" value="1"/>
</dbReference>
<dbReference type="GO" id="GO:0042802">
    <property type="term" value="F:identical protein binding"/>
    <property type="evidence" value="ECO:0007669"/>
    <property type="project" value="InterPro"/>
</dbReference>
<dbReference type="GO" id="GO:0008017">
    <property type="term" value="F:microtubule binding"/>
    <property type="evidence" value="ECO:0007669"/>
    <property type="project" value="InterPro"/>
</dbReference>
<evidence type="ECO:0000256" key="7">
    <source>
        <dbReference type="ARBA" id="ARBA00041218"/>
    </source>
</evidence>
<evidence type="ECO:0000256" key="6">
    <source>
        <dbReference type="ARBA" id="ARBA00023212"/>
    </source>
</evidence>
<evidence type="ECO:0000256" key="10">
    <source>
        <dbReference type="SAM" id="MobiDB-lite"/>
    </source>
</evidence>
<keyword evidence="4" id="KW-0493">Microtubule</keyword>
<evidence type="ECO:0000256" key="1">
    <source>
        <dbReference type="ARBA" id="ARBA00004300"/>
    </source>
</evidence>
<comment type="similarity">
    <text evidence="2">Belongs to the translokin family.</text>
</comment>
<feature type="region of interest" description="Disordered" evidence="10">
    <location>
        <begin position="306"/>
        <end position="330"/>
    </location>
</feature>
<dbReference type="GO" id="GO:0005874">
    <property type="term" value="C:microtubule"/>
    <property type="evidence" value="ECO:0007669"/>
    <property type="project" value="UniProtKB-KW"/>
</dbReference>
<evidence type="ECO:0000256" key="4">
    <source>
        <dbReference type="ARBA" id="ARBA00022701"/>
    </source>
</evidence>
<proteinExistence type="inferred from homology"/>
<evidence type="ECO:0000313" key="13">
    <source>
        <dbReference type="EMBL" id="KAJ8397630.1"/>
    </source>
</evidence>
<feature type="region of interest" description="Disordered" evidence="10">
    <location>
        <begin position="198"/>
        <end position="224"/>
    </location>
</feature>
<comment type="caution">
    <text evidence="13">The sequence shown here is derived from an EMBL/GenBank/DDBJ whole genome shotgun (WGS) entry which is preliminary data.</text>
</comment>
<keyword evidence="14" id="KW-1185">Reference proteome</keyword>
<dbReference type="InterPro" id="IPR051756">
    <property type="entry name" value="Centrosomal_MT-associated"/>
</dbReference>
<evidence type="ECO:0000313" key="14">
    <source>
        <dbReference type="Proteomes" id="UP001221898"/>
    </source>
</evidence>
<evidence type="ECO:0000256" key="9">
    <source>
        <dbReference type="SAM" id="Coils"/>
    </source>
</evidence>
<comment type="subcellular location">
    <subcellularLocation>
        <location evidence="1">Cytoplasm</location>
        <location evidence="1">Cytoskeleton</location>
        <location evidence="1">Microtubule organizing center</location>
        <location evidence="1">Centrosome</location>
    </subcellularLocation>
</comment>
<dbReference type="PANTHER" id="PTHR19336">
    <property type="entry name" value="UNCHARACTERIZED DUF1167"/>
    <property type="match status" value="1"/>
</dbReference>
<feature type="domain" description="Cep57 centrosome microtubule-binding" evidence="11">
    <location>
        <begin position="374"/>
        <end position="444"/>
    </location>
</feature>
<keyword evidence="5 9" id="KW-0175">Coiled coil</keyword>
<feature type="domain" description="Cep57 centrosome localisation" evidence="12">
    <location>
        <begin position="165"/>
        <end position="323"/>
    </location>
</feature>
<gene>
    <name evidence="13" type="ORF">AAFF_G00436290</name>
</gene>
<evidence type="ECO:0000256" key="5">
    <source>
        <dbReference type="ARBA" id="ARBA00023054"/>
    </source>
</evidence>
<feature type="compositionally biased region" description="Polar residues" evidence="10">
    <location>
        <begin position="478"/>
        <end position="497"/>
    </location>
</feature>
<evidence type="ECO:0000259" key="11">
    <source>
        <dbReference type="Pfam" id="PF06657"/>
    </source>
</evidence>
<feature type="coiled-coil region" evidence="9">
    <location>
        <begin position="413"/>
        <end position="444"/>
    </location>
</feature>
<name>A0AAD7S7X0_9TELE</name>
<dbReference type="EMBL" id="JAINUG010000096">
    <property type="protein sequence ID" value="KAJ8397630.1"/>
    <property type="molecule type" value="Genomic_DNA"/>
</dbReference>
<feature type="compositionally biased region" description="Low complexity" evidence="10">
    <location>
        <begin position="464"/>
        <end position="474"/>
    </location>
</feature>
<evidence type="ECO:0000259" key="12">
    <source>
        <dbReference type="Pfam" id="PF14073"/>
    </source>
</evidence>
<keyword evidence="3" id="KW-0963">Cytoplasm</keyword>
<dbReference type="GO" id="GO:0043015">
    <property type="term" value="F:gamma-tubulin binding"/>
    <property type="evidence" value="ECO:0007669"/>
    <property type="project" value="InterPro"/>
</dbReference>
<dbReference type="InterPro" id="IPR025913">
    <property type="entry name" value="Cep57_CLD"/>
</dbReference>
<reference evidence="13" key="1">
    <citation type="journal article" date="2023" name="Science">
        <title>Genome structures resolve the early diversification of teleost fishes.</title>
        <authorList>
            <person name="Parey E."/>
            <person name="Louis A."/>
            <person name="Montfort J."/>
            <person name="Bouchez O."/>
            <person name="Roques C."/>
            <person name="Iampietro C."/>
            <person name="Lluch J."/>
            <person name="Castinel A."/>
            <person name="Donnadieu C."/>
            <person name="Desvignes T."/>
            <person name="Floi Bucao C."/>
            <person name="Jouanno E."/>
            <person name="Wen M."/>
            <person name="Mejri S."/>
            <person name="Dirks R."/>
            <person name="Jansen H."/>
            <person name="Henkel C."/>
            <person name="Chen W.J."/>
            <person name="Zahm M."/>
            <person name="Cabau C."/>
            <person name="Klopp C."/>
            <person name="Thompson A.W."/>
            <person name="Robinson-Rechavi M."/>
            <person name="Braasch I."/>
            <person name="Lecointre G."/>
            <person name="Bobe J."/>
            <person name="Postlethwait J.H."/>
            <person name="Berthelot C."/>
            <person name="Roest Crollius H."/>
            <person name="Guiguen Y."/>
        </authorList>
    </citation>
    <scope>NUCLEOTIDE SEQUENCE</scope>
    <source>
        <strain evidence="13">NC1722</strain>
    </source>
</reference>
<organism evidence="13 14">
    <name type="scientific">Aldrovandia affinis</name>
    <dbReference type="NCBI Taxonomy" id="143900"/>
    <lineage>
        <taxon>Eukaryota</taxon>
        <taxon>Metazoa</taxon>
        <taxon>Chordata</taxon>
        <taxon>Craniata</taxon>
        <taxon>Vertebrata</taxon>
        <taxon>Euteleostomi</taxon>
        <taxon>Actinopterygii</taxon>
        <taxon>Neopterygii</taxon>
        <taxon>Teleostei</taxon>
        <taxon>Notacanthiformes</taxon>
        <taxon>Halosauridae</taxon>
        <taxon>Aldrovandia</taxon>
    </lineage>
</organism>
<dbReference type="Pfam" id="PF06657">
    <property type="entry name" value="Cep57_MT_bd"/>
    <property type="match status" value="1"/>
</dbReference>
<accession>A0AAD7S7X0</accession>
<evidence type="ECO:0000256" key="8">
    <source>
        <dbReference type="ARBA" id="ARBA00042578"/>
    </source>
</evidence>
<feature type="compositionally biased region" description="Basic and acidic residues" evidence="10">
    <location>
        <begin position="210"/>
        <end position="222"/>
    </location>
</feature>
<dbReference type="PANTHER" id="PTHR19336:SF10">
    <property type="entry name" value="CENTROSOMAL PROTEIN CEP57L1"/>
    <property type="match status" value="1"/>
</dbReference>
<dbReference type="Proteomes" id="UP001221898">
    <property type="component" value="Unassembled WGS sequence"/>
</dbReference>
<sequence length="691" mass="77175">MDRNLTFHHRSKTAVVAGGCRALRRRPTLPAPPRRQHRSEFSATSVVPHALPAVRGTGHGEDLGVNRPWDGRPGFDHWSPTGCSVEEKCIVGTRGVLWSELSSSDLKNFCWVPAERPSGLQEISRAENVNGGTLSKTVGPVPNNVNMQEFNPQMYRTTPDAGSKAVIAALKTLQEKMRRLEIERAQAERNVNQLCRVAERNAGTTQGEQRGQETREGRRRQELVSQLQSAEARCSLLEKQLDYMRNMVEKAEQDRNTVVQKQAERQKDQAEVQTQLQKLEMLERECLKLSNTQSVAERKIELLEQKQREEEHERKLVQEKAAESTGPSHSVSANVQSILHMMKHHNPKLCDRVRSFRGSGSETRRGFQRALSPSQAVPILGNLSELLLALQDELGQMSFEHQELVQQVEDTGKQELKEDLERELDRLVKRMEEKAAQITQLKRHQLAVQRLKQRPQDSRRRAASADGRIGAASRVKSLPSSPAQKTPQARKGSQGNQSDRHQQPKAKGPVRLQTNLQKDDIMSPGAEIRAWSTERPERSTLEHRLVLLAWEKCHTLAPLEASKQQLILEGSRFPLAILQTPEMVPVHREIVHYLRKNTTACRPSTSTMPPMKLAASKVDFFCGAATDVSFQQAFFNITIPVVPPHFPLACIGWSDRGGGGSRGYWGSCGGGGSCGGMGSRGASHWDSCGAF</sequence>
<keyword evidence="6" id="KW-0206">Cytoskeleton</keyword>
<dbReference type="Gene3D" id="1.20.58.90">
    <property type="match status" value="1"/>
</dbReference>
<dbReference type="AlphaFoldDB" id="A0AAD7S7X0"/>
<evidence type="ECO:0000256" key="2">
    <source>
        <dbReference type="ARBA" id="ARBA00008179"/>
    </source>
</evidence>
<protein>
    <recommendedName>
        <fullName evidence="7">Centrosomal protein 57kDa-like protein 1</fullName>
    </recommendedName>
    <alternativeName>
        <fullName evidence="8">Cep57-related protein</fullName>
    </alternativeName>
</protein>
<feature type="compositionally biased region" description="Basic and acidic residues" evidence="10">
    <location>
        <begin position="306"/>
        <end position="322"/>
    </location>
</feature>